<proteinExistence type="predicted"/>
<keyword evidence="4" id="KW-0460">Magnesium</keyword>
<keyword evidence="3" id="KW-0378">Hydrolase</keyword>
<sequence length="142" mass="15399">MSSEGREGGITLDASIALAWCFEDEWSAKADEVLRLVQSDGALVPTLWELEVVNVLLVAERRGRITPADTTRFLALFDALPIEISESDPPMTELAAIGRTHGLSAYDSAYLLASIRSGWPLATLDERLRKAAQAIGCALVLE</sequence>
<organism evidence="6 7">
    <name type="scientific">Ammonicoccus fulvus</name>
    <dbReference type="NCBI Taxonomy" id="3138240"/>
    <lineage>
        <taxon>Bacteria</taxon>
        <taxon>Bacillati</taxon>
        <taxon>Actinomycetota</taxon>
        <taxon>Actinomycetes</taxon>
        <taxon>Propionibacteriales</taxon>
        <taxon>Propionibacteriaceae</taxon>
        <taxon>Ammonicoccus</taxon>
    </lineage>
</organism>
<dbReference type="EMBL" id="CP154795">
    <property type="protein sequence ID" value="XAN06304.1"/>
    <property type="molecule type" value="Genomic_DNA"/>
</dbReference>
<dbReference type="PANTHER" id="PTHR35901">
    <property type="entry name" value="RIBONUCLEASE VAPC3"/>
    <property type="match status" value="1"/>
</dbReference>
<dbReference type="Gene3D" id="3.40.50.1010">
    <property type="entry name" value="5'-nuclease"/>
    <property type="match status" value="1"/>
</dbReference>
<dbReference type="RefSeq" id="WP_425307738.1">
    <property type="nucleotide sequence ID" value="NZ_CP154795.1"/>
</dbReference>
<dbReference type="Proteomes" id="UP001442841">
    <property type="component" value="Chromosome"/>
</dbReference>
<dbReference type="InterPro" id="IPR051619">
    <property type="entry name" value="TypeII_TA_RNase_PINc/VapC"/>
</dbReference>
<evidence type="ECO:0000256" key="4">
    <source>
        <dbReference type="ARBA" id="ARBA00022842"/>
    </source>
</evidence>
<dbReference type="InterPro" id="IPR044153">
    <property type="entry name" value="PIN_Pae0151-like"/>
</dbReference>
<evidence type="ECO:0000256" key="3">
    <source>
        <dbReference type="ARBA" id="ARBA00022801"/>
    </source>
</evidence>
<reference evidence="6 7" key="1">
    <citation type="submission" date="2024-04" db="EMBL/GenBank/DDBJ databases">
        <title>Isolation of an actinomycete strain from pig manure.</title>
        <authorList>
            <person name="Gong T."/>
            <person name="Yu Z."/>
            <person name="An M."/>
            <person name="Wei C."/>
            <person name="Yang W."/>
            <person name="Liu L."/>
        </authorList>
    </citation>
    <scope>NUCLEOTIDE SEQUENCE [LARGE SCALE GENOMIC DNA]</scope>
    <source>
        <strain evidence="6 7">ZF39</strain>
    </source>
</reference>
<gene>
    <name evidence="6" type="ORF">AADG42_02955</name>
</gene>
<evidence type="ECO:0000313" key="7">
    <source>
        <dbReference type="Proteomes" id="UP001442841"/>
    </source>
</evidence>
<accession>A0ABZ3FNG1</accession>
<dbReference type="SUPFAM" id="SSF88723">
    <property type="entry name" value="PIN domain-like"/>
    <property type="match status" value="1"/>
</dbReference>
<protein>
    <submittedName>
        <fullName evidence="6">Type II toxin-antitoxin system VapC family toxin</fullName>
    </submittedName>
</protein>
<evidence type="ECO:0000256" key="1">
    <source>
        <dbReference type="ARBA" id="ARBA00022722"/>
    </source>
</evidence>
<dbReference type="CDD" id="cd09873">
    <property type="entry name" value="PIN_Pae0151-like"/>
    <property type="match status" value="1"/>
</dbReference>
<keyword evidence="2" id="KW-0479">Metal-binding</keyword>
<keyword evidence="7" id="KW-1185">Reference proteome</keyword>
<name>A0ABZ3FNG1_9ACTN</name>
<dbReference type="Pfam" id="PF01850">
    <property type="entry name" value="PIN"/>
    <property type="match status" value="1"/>
</dbReference>
<feature type="domain" description="PIN" evidence="5">
    <location>
        <begin position="10"/>
        <end position="132"/>
    </location>
</feature>
<dbReference type="PANTHER" id="PTHR35901:SF1">
    <property type="entry name" value="EXONUCLEASE VAPC9"/>
    <property type="match status" value="1"/>
</dbReference>
<keyword evidence="1" id="KW-0540">Nuclease</keyword>
<evidence type="ECO:0000256" key="2">
    <source>
        <dbReference type="ARBA" id="ARBA00022723"/>
    </source>
</evidence>
<dbReference type="InterPro" id="IPR002716">
    <property type="entry name" value="PIN_dom"/>
</dbReference>
<dbReference type="InterPro" id="IPR029060">
    <property type="entry name" value="PIN-like_dom_sf"/>
</dbReference>
<evidence type="ECO:0000313" key="6">
    <source>
        <dbReference type="EMBL" id="XAN06304.1"/>
    </source>
</evidence>
<evidence type="ECO:0000259" key="5">
    <source>
        <dbReference type="Pfam" id="PF01850"/>
    </source>
</evidence>